<feature type="region of interest" description="Disordered" evidence="1">
    <location>
        <begin position="1"/>
        <end position="24"/>
    </location>
</feature>
<proteinExistence type="predicted"/>
<dbReference type="Proteomes" id="UP001295469">
    <property type="component" value="Chromosome A02"/>
</dbReference>
<dbReference type="OMA" id="CPMSNTF"/>
<evidence type="ECO:0000256" key="1">
    <source>
        <dbReference type="SAM" id="MobiDB-lite"/>
    </source>
</evidence>
<reference evidence="2" key="1">
    <citation type="submission" date="2021-01" db="EMBL/GenBank/DDBJ databases">
        <authorList>
            <consortium name="Genoscope - CEA"/>
            <person name="William W."/>
        </authorList>
    </citation>
    <scope>NUCLEOTIDE SEQUENCE</scope>
</reference>
<protein>
    <submittedName>
        <fullName evidence="2">(rape) hypothetical protein</fullName>
    </submittedName>
</protein>
<dbReference type="AlphaFoldDB" id="A0A816X2A5"/>
<organism evidence="2">
    <name type="scientific">Brassica napus</name>
    <name type="common">Rape</name>
    <dbReference type="NCBI Taxonomy" id="3708"/>
    <lineage>
        <taxon>Eukaryota</taxon>
        <taxon>Viridiplantae</taxon>
        <taxon>Streptophyta</taxon>
        <taxon>Embryophyta</taxon>
        <taxon>Tracheophyta</taxon>
        <taxon>Spermatophyta</taxon>
        <taxon>Magnoliopsida</taxon>
        <taxon>eudicotyledons</taxon>
        <taxon>Gunneridae</taxon>
        <taxon>Pentapetalae</taxon>
        <taxon>rosids</taxon>
        <taxon>malvids</taxon>
        <taxon>Brassicales</taxon>
        <taxon>Brassicaceae</taxon>
        <taxon>Brassiceae</taxon>
        <taxon>Brassica</taxon>
    </lineage>
</organism>
<name>A0A816X2A5_BRANA</name>
<sequence>MCPMSNTFTSEIKPNPSQKPNIKPNTENIKLINQKTFVFQRSRQNRHRLTLLR</sequence>
<evidence type="ECO:0000313" key="2">
    <source>
        <dbReference type="EMBL" id="CAF2141541.1"/>
    </source>
</evidence>
<dbReference type="EMBL" id="HG994356">
    <property type="protein sequence ID" value="CAF2141541.1"/>
    <property type="molecule type" value="Genomic_DNA"/>
</dbReference>
<accession>A0A816X2A5</accession>
<gene>
    <name evidence="2" type="ORF">DARMORV10_A02P25780.1</name>
</gene>
<dbReference type="Gramene" id="CDX97354">
    <property type="protein sequence ID" value="CDX97354"/>
    <property type="gene ID" value="GSBRNA2T00104443001"/>
</dbReference>
<dbReference type="Gramene" id="CDX98593">
    <property type="protein sequence ID" value="CDX98593"/>
    <property type="gene ID" value="GSBRNA2T00106621001"/>
</dbReference>